<evidence type="ECO:0000256" key="8">
    <source>
        <dbReference type="ARBA" id="ARBA00023065"/>
    </source>
</evidence>
<dbReference type="PANTHER" id="PTHR42823">
    <property type="entry name" value="ATP SYNTHASE SUBUNIT A, CHLOROPLASTIC"/>
    <property type="match status" value="1"/>
</dbReference>
<keyword evidence="11" id="KW-1003">Cell membrane</keyword>
<dbReference type="Proteomes" id="UP000712157">
    <property type="component" value="Unassembled WGS sequence"/>
</dbReference>
<evidence type="ECO:0000256" key="9">
    <source>
        <dbReference type="ARBA" id="ARBA00023136"/>
    </source>
</evidence>
<dbReference type="Gene3D" id="1.20.120.220">
    <property type="entry name" value="ATP synthase, F0 complex, subunit A"/>
    <property type="match status" value="1"/>
</dbReference>
<dbReference type="CDD" id="cd00310">
    <property type="entry name" value="ATP-synt_Fo_a_6"/>
    <property type="match status" value="1"/>
</dbReference>
<keyword evidence="9 11" id="KW-0472">Membrane</keyword>
<dbReference type="InterPro" id="IPR045082">
    <property type="entry name" value="ATP_syn_F0_a_bact/chloroplast"/>
</dbReference>
<dbReference type="InterPro" id="IPR023011">
    <property type="entry name" value="ATP_synth_F0_asu_AS"/>
</dbReference>
<protein>
    <recommendedName>
        <fullName evidence="11 12">ATP synthase subunit a</fullName>
    </recommendedName>
    <alternativeName>
        <fullName evidence="11">ATP synthase F0 sector subunit a</fullName>
    </alternativeName>
    <alternativeName>
        <fullName evidence="11">F-ATPase subunit 6</fullName>
    </alternativeName>
</protein>
<evidence type="ECO:0000313" key="14">
    <source>
        <dbReference type="Proteomes" id="UP000712157"/>
    </source>
</evidence>
<feature type="transmembrane region" description="Helical" evidence="11">
    <location>
        <begin position="122"/>
        <end position="141"/>
    </location>
</feature>
<keyword evidence="14" id="KW-1185">Reference proteome</keyword>
<evidence type="ECO:0000256" key="4">
    <source>
        <dbReference type="ARBA" id="ARBA00022547"/>
    </source>
</evidence>
<name>A0A949K6U1_9FIRM</name>
<dbReference type="GO" id="GO:0042777">
    <property type="term" value="P:proton motive force-driven plasma membrane ATP synthesis"/>
    <property type="evidence" value="ECO:0007669"/>
    <property type="project" value="TreeGrafter"/>
</dbReference>
<feature type="transmembrane region" description="Helical" evidence="11">
    <location>
        <begin position="185"/>
        <end position="203"/>
    </location>
</feature>
<keyword evidence="6 11" id="KW-0375">Hydrogen ion transport</keyword>
<dbReference type="GO" id="GO:0045259">
    <property type="term" value="C:proton-transporting ATP synthase complex"/>
    <property type="evidence" value="ECO:0007669"/>
    <property type="project" value="UniProtKB-KW"/>
</dbReference>
<dbReference type="InterPro" id="IPR035908">
    <property type="entry name" value="F0_ATP_A_sf"/>
</dbReference>
<dbReference type="PROSITE" id="PS00449">
    <property type="entry name" value="ATPASE_A"/>
    <property type="match status" value="1"/>
</dbReference>
<dbReference type="GO" id="GO:0005886">
    <property type="term" value="C:plasma membrane"/>
    <property type="evidence" value="ECO:0007669"/>
    <property type="project" value="UniProtKB-SubCell"/>
</dbReference>
<sequence>MAVSHLLATSSENVDFMVHGLLKYRLFGQDLWITTTHVSILIVMLLLIIFFIVVHRKMKKKDPNEVPGGFQNVVELIVEMVDGLVSANMGKNAKKFANYIGTIFIFILISNISGLFGIRPPTADYGVTLPLALITFVMIHYNDIKHNRSGAFTSLLEPIPLFLPINLIGEVAVPISMSLRLFSNILSGTVMMALVYGLLPIFVKIGIPAFLHIYFDLFAGAIQTYVFCMLTMVYINDKLSDE</sequence>
<comment type="similarity">
    <text evidence="2 11 12">Belongs to the ATPase A chain family.</text>
</comment>
<dbReference type="GO" id="GO:0046933">
    <property type="term" value="F:proton-transporting ATP synthase activity, rotational mechanism"/>
    <property type="evidence" value="ECO:0007669"/>
    <property type="project" value="UniProtKB-UniRule"/>
</dbReference>
<evidence type="ECO:0000256" key="12">
    <source>
        <dbReference type="RuleBase" id="RU000483"/>
    </source>
</evidence>
<feature type="transmembrane region" description="Helical" evidence="11">
    <location>
        <begin position="96"/>
        <end position="116"/>
    </location>
</feature>
<feature type="transmembrane region" description="Helical" evidence="11">
    <location>
        <begin position="31"/>
        <end position="54"/>
    </location>
</feature>
<feature type="transmembrane region" description="Helical" evidence="11">
    <location>
        <begin position="215"/>
        <end position="235"/>
    </location>
</feature>
<evidence type="ECO:0000313" key="13">
    <source>
        <dbReference type="EMBL" id="MBU9738801.1"/>
    </source>
</evidence>
<proteinExistence type="inferred from homology"/>
<keyword evidence="10 11" id="KW-0066">ATP synthesis</keyword>
<dbReference type="Pfam" id="PF00119">
    <property type="entry name" value="ATP-synt_A"/>
    <property type="match status" value="1"/>
</dbReference>
<evidence type="ECO:0000256" key="10">
    <source>
        <dbReference type="ARBA" id="ARBA00023310"/>
    </source>
</evidence>
<evidence type="ECO:0000256" key="2">
    <source>
        <dbReference type="ARBA" id="ARBA00006810"/>
    </source>
</evidence>
<comment type="subcellular location">
    <subcellularLocation>
        <location evidence="11 12">Cell membrane</location>
        <topology evidence="11 12">Multi-pass membrane protein</topology>
    </subcellularLocation>
    <subcellularLocation>
        <location evidence="1">Membrane</location>
        <topology evidence="1">Multi-pass membrane protein</topology>
    </subcellularLocation>
</comment>
<dbReference type="PRINTS" id="PR00123">
    <property type="entry name" value="ATPASEA"/>
</dbReference>
<keyword evidence="4 11" id="KW-0138">CF(0)</keyword>
<evidence type="ECO:0000256" key="5">
    <source>
        <dbReference type="ARBA" id="ARBA00022692"/>
    </source>
</evidence>
<reference evidence="13" key="1">
    <citation type="submission" date="2021-06" db="EMBL/GenBank/DDBJ databases">
        <title>Description of novel taxa of the family Lachnospiraceae.</title>
        <authorList>
            <person name="Chaplin A.V."/>
            <person name="Sokolova S.R."/>
            <person name="Pikina A.P."/>
            <person name="Korzhanova M."/>
            <person name="Belova V."/>
            <person name="Korostin D."/>
            <person name="Efimov B.A."/>
        </authorList>
    </citation>
    <scope>NUCLEOTIDE SEQUENCE</scope>
    <source>
        <strain evidence="13">ASD5720</strain>
    </source>
</reference>
<keyword evidence="3 11" id="KW-0813">Transport</keyword>
<evidence type="ECO:0000256" key="1">
    <source>
        <dbReference type="ARBA" id="ARBA00004141"/>
    </source>
</evidence>
<evidence type="ECO:0000256" key="3">
    <source>
        <dbReference type="ARBA" id="ARBA00022448"/>
    </source>
</evidence>
<keyword evidence="5 11" id="KW-0812">Transmembrane</keyword>
<gene>
    <name evidence="11 13" type="primary">atpB</name>
    <name evidence="13" type="ORF">KTH89_19860</name>
</gene>
<evidence type="ECO:0000256" key="7">
    <source>
        <dbReference type="ARBA" id="ARBA00022989"/>
    </source>
</evidence>
<dbReference type="PANTHER" id="PTHR42823:SF3">
    <property type="entry name" value="ATP SYNTHASE SUBUNIT A, CHLOROPLASTIC"/>
    <property type="match status" value="1"/>
</dbReference>
<dbReference type="NCBIfam" id="TIGR01131">
    <property type="entry name" value="ATP_synt_6_or_A"/>
    <property type="match status" value="1"/>
</dbReference>
<dbReference type="AlphaFoldDB" id="A0A949K6U1"/>
<comment type="caution">
    <text evidence="13">The sequence shown here is derived from an EMBL/GenBank/DDBJ whole genome shotgun (WGS) entry which is preliminary data.</text>
</comment>
<dbReference type="HAMAP" id="MF_01393">
    <property type="entry name" value="ATP_synth_a_bact"/>
    <property type="match status" value="1"/>
</dbReference>
<comment type="function">
    <text evidence="11 12">Key component of the proton channel; it plays a direct role in the translocation of protons across the membrane.</text>
</comment>
<keyword evidence="8 11" id="KW-0406">Ion transport</keyword>
<evidence type="ECO:0000256" key="6">
    <source>
        <dbReference type="ARBA" id="ARBA00022781"/>
    </source>
</evidence>
<organism evidence="13 14">
    <name type="scientific">Diplocloster agilis</name>
    <dbReference type="NCBI Taxonomy" id="2850323"/>
    <lineage>
        <taxon>Bacteria</taxon>
        <taxon>Bacillati</taxon>
        <taxon>Bacillota</taxon>
        <taxon>Clostridia</taxon>
        <taxon>Lachnospirales</taxon>
        <taxon>Lachnospiraceae</taxon>
        <taxon>Diplocloster</taxon>
    </lineage>
</organism>
<keyword evidence="7 11" id="KW-1133">Transmembrane helix</keyword>
<evidence type="ECO:0000256" key="11">
    <source>
        <dbReference type="HAMAP-Rule" id="MF_01393"/>
    </source>
</evidence>
<dbReference type="InterPro" id="IPR000568">
    <property type="entry name" value="ATP_synth_F0_asu"/>
</dbReference>
<dbReference type="EMBL" id="JAHQCW010000042">
    <property type="protein sequence ID" value="MBU9738801.1"/>
    <property type="molecule type" value="Genomic_DNA"/>
</dbReference>
<dbReference type="SUPFAM" id="SSF81336">
    <property type="entry name" value="F1F0 ATP synthase subunit A"/>
    <property type="match status" value="1"/>
</dbReference>
<accession>A0A949K6U1</accession>